<feature type="transmembrane region" description="Helical" evidence="6">
    <location>
        <begin position="21"/>
        <end position="38"/>
    </location>
</feature>
<keyword evidence="4" id="KW-0560">Oxidoreductase</keyword>
<dbReference type="OrthoDB" id="16820at2759"/>
<dbReference type="PANTHER" id="PTHR13789">
    <property type="entry name" value="MONOOXYGENASE"/>
    <property type="match status" value="1"/>
</dbReference>
<dbReference type="Proteomes" id="UP000754883">
    <property type="component" value="Unassembled WGS sequence"/>
</dbReference>
<keyword evidence="2" id="KW-0285">Flavoprotein</keyword>
<protein>
    <recommendedName>
        <fullName evidence="7">FAD-binding domain-containing protein</fullName>
    </recommendedName>
</protein>
<keyword evidence="6" id="KW-1133">Transmembrane helix</keyword>
<evidence type="ECO:0000256" key="2">
    <source>
        <dbReference type="ARBA" id="ARBA00022630"/>
    </source>
</evidence>
<dbReference type="EMBL" id="CABFNO020001538">
    <property type="protein sequence ID" value="CAG9996127.1"/>
    <property type="molecule type" value="Genomic_DNA"/>
</dbReference>
<feature type="domain" description="FAD-binding" evidence="7">
    <location>
        <begin position="23"/>
        <end position="343"/>
    </location>
</feature>
<dbReference type="InterPro" id="IPR036188">
    <property type="entry name" value="FAD/NAD-bd_sf"/>
</dbReference>
<comment type="caution">
    <text evidence="8">The sequence shown here is derived from an EMBL/GenBank/DDBJ whole genome shotgun (WGS) entry which is preliminary data.</text>
</comment>
<proteinExistence type="inferred from homology"/>
<evidence type="ECO:0000256" key="1">
    <source>
        <dbReference type="ARBA" id="ARBA00007992"/>
    </source>
</evidence>
<evidence type="ECO:0000256" key="3">
    <source>
        <dbReference type="ARBA" id="ARBA00022827"/>
    </source>
</evidence>
<name>A0A9N9Y7T5_9HYPO</name>
<dbReference type="SUPFAM" id="SSF51905">
    <property type="entry name" value="FAD/NAD(P)-binding domain"/>
    <property type="match status" value="1"/>
</dbReference>
<keyword evidence="6" id="KW-0472">Membrane</keyword>
<dbReference type="GO" id="GO:0071949">
    <property type="term" value="F:FAD binding"/>
    <property type="evidence" value="ECO:0007669"/>
    <property type="project" value="InterPro"/>
</dbReference>
<evidence type="ECO:0000256" key="5">
    <source>
        <dbReference type="ARBA" id="ARBA00023033"/>
    </source>
</evidence>
<evidence type="ECO:0000313" key="9">
    <source>
        <dbReference type="Proteomes" id="UP000754883"/>
    </source>
</evidence>
<accession>A0A9N9Y7T5</accession>
<dbReference type="PANTHER" id="PTHR13789:SF236">
    <property type="entry name" value="MONOOXYGENASE, PUTATIVE (AFU_ORTHOLOGUE AFUA_6G12060)-RELATED"/>
    <property type="match status" value="1"/>
</dbReference>
<evidence type="ECO:0000259" key="7">
    <source>
        <dbReference type="Pfam" id="PF01494"/>
    </source>
</evidence>
<comment type="similarity">
    <text evidence="1">Belongs to the paxM FAD-dependent monooxygenase family.</text>
</comment>
<dbReference type="AlphaFoldDB" id="A0A9N9Y7T5"/>
<organism evidence="8 9">
    <name type="scientific">Clonostachys byssicola</name>
    <dbReference type="NCBI Taxonomy" id="160290"/>
    <lineage>
        <taxon>Eukaryota</taxon>
        <taxon>Fungi</taxon>
        <taxon>Dikarya</taxon>
        <taxon>Ascomycota</taxon>
        <taxon>Pezizomycotina</taxon>
        <taxon>Sordariomycetes</taxon>
        <taxon>Hypocreomycetidae</taxon>
        <taxon>Hypocreales</taxon>
        <taxon>Bionectriaceae</taxon>
        <taxon>Clonostachys</taxon>
    </lineage>
</organism>
<dbReference type="GO" id="GO:0004497">
    <property type="term" value="F:monooxygenase activity"/>
    <property type="evidence" value="ECO:0007669"/>
    <property type="project" value="UniProtKB-KW"/>
</dbReference>
<keyword evidence="3" id="KW-0274">FAD</keyword>
<dbReference type="Gene3D" id="3.50.50.60">
    <property type="entry name" value="FAD/NAD(P)-binding domain"/>
    <property type="match status" value="1"/>
</dbReference>
<reference evidence="9" key="1">
    <citation type="submission" date="2019-06" db="EMBL/GenBank/DDBJ databases">
        <authorList>
            <person name="Broberg M."/>
        </authorList>
    </citation>
    <scope>NUCLEOTIDE SEQUENCE [LARGE SCALE GENOMIC DNA]</scope>
</reference>
<dbReference type="PRINTS" id="PR00420">
    <property type="entry name" value="RNGMNOXGNASE"/>
</dbReference>
<keyword evidence="6" id="KW-0812">Transmembrane</keyword>
<reference evidence="8 9" key="2">
    <citation type="submission" date="2021-10" db="EMBL/GenBank/DDBJ databases">
        <authorList>
            <person name="Piombo E."/>
        </authorList>
    </citation>
    <scope>NUCLEOTIDE SEQUENCE [LARGE SCALE GENOMIC DNA]</scope>
</reference>
<gene>
    <name evidence="8" type="ORF">CBYS24578_00014370</name>
</gene>
<dbReference type="SUPFAM" id="SSF54373">
    <property type="entry name" value="FAD-linked reductases, C-terminal domain"/>
    <property type="match status" value="1"/>
</dbReference>
<evidence type="ECO:0000313" key="8">
    <source>
        <dbReference type="EMBL" id="CAG9996127.1"/>
    </source>
</evidence>
<dbReference type="InterPro" id="IPR002938">
    <property type="entry name" value="FAD-bd"/>
</dbReference>
<evidence type="ECO:0000256" key="6">
    <source>
        <dbReference type="SAM" id="Phobius"/>
    </source>
</evidence>
<evidence type="ECO:0000256" key="4">
    <source>
        <dbReference type="ARBA" id="ARBA00023002"/>
    </source>
</evidence>
<dbReference type="InterPro" id="IPR050493">
    <property type="entry name" value="FAD-dep_Monooxygenase_BioMet"/>
</dbReference>
<keyword evidence="9" id="KW-1185">Reference proteome</keyword>
<dbReference type="Pfam" id="PF01494">
    <property type="entry name" value="FAD_binding_3"/>
    <property type="match status" value="1"/>
</dbReference>
<sequence>MNSNDKHQRTIPSMEKYPSSGLSVVVVGGGIAGLGFAIEACRKGHDVRVLERRPQFVELGDLMVLQSSALHTPKLWPGFLEMLASCQYNSPNYFKKFDGTFIGAHHPGSDDAPSTYVNRAKFHGILEEYARQQGIKIEYSANVVEYFETNDAAGVKFDDGHFQIADVVVAADGVGTKSWGLLHGSKAEPINSGFAVTRVTFPAGPALENPIIAKEFEGFDHRVSLHVGPDSHMVVGKTDTEICWLLNHPDTDGAVEDWSYKASSDIALPHVEGWHPFFKELINATPNHEVTNWKLMWRNAPPTWVSPLGRVVQIGDAAHTFLPTSASGATMALEDGYSLAACLEKGGRERVALATRVHNTLRYERVSCAQRMGLKNRENFHKTDWDYVREHPEVLTSTIGLWLIHHNPENYAIENFESCATHIEDGKTFRNTNAVPGYTWKPWTIEQLLAATDNGEEILDEGDWS</sequence>
<keyword evidence="5" id="KW-0503">Monooxygenase</keyword>